<proteinExistence type="predicted"/>
<sequence length="53" mass="6213">MINYSMFLVFSQSWQFQIQLLADLNLKKTPQLVELVDDSQDIEELLNLSPEKV</sequence>
<keyword evidence="2" id="KW-1185">Reference proteome</keyword>
<dbReference type="EMBL" id="LXQA010219327">
    <property type="protein sequence ID" value="MCI35007.1"/>
    <property type="molecule type" value="Genomic_DNA"/>
</dbReference>
<evidence type="ECO:0000313" key="1">
    <source>
        <dbReference type="EMBL" id="MCI35007.1"/>
    </source>
</evidence>
<dbReference type="AlphaFoldDB" id="A0A392RFL6"/>
<dbReference type="Proteomes" id="UP000265520">
    <property type="component" value="Unassembled WGS sequence"/>
</dbReference>
<protein>
    <submittedName>
        <fullName evidence="1">Fimbrin-like protein 2-like</fullName>
    </submittedName>
</protein>
<comment type="caution">
    <text evidence="1">The sequence shown here is derived from an EMBL/GenBank/DDBJ whole genome shotgun (WGS) entry which is preliminary data.</text>
</comment>
<feature type="non-terminal residue" evidence="1">
    <location>
        <position position="53"/>
    </location>
</feature>
<accession>A0A392RFL6</accession>
<evidence type="ECO:0000313" key="2">
    <source>
        <dbReference type="Proteomes" id="UP000265520"/>
    </source>
</evidence>
<name>A0A392RFL6_9FABA</name>
<reference evidence="1 2" key="1">
    <citation type="journal article" date="2018" name="Front. Plant Sci.">
        <title>Red Clover (Trifolium pratense) and Zigzag Clover (T. medium) - A Picture of Genomic Similarities and Differences.</title>
        <authorList>
            <person name="Dluhosova J."/>
            <person name="Istvanek J."/>
            <person name="Nedelnik J."/>
            <person name="Repkova J."/>
        </authorList>
    </citation>
    <scope>NUCLEOTIDE SEQUENCE [LARGE SCALE GENOMIC DNA]</scope>
    <source>
        <strain evidence="2">cv. 10/8</strain>
        <tissue evidence="1">Leaf</tissue>
    </source>
</reference>
<organism evidence="1 2">
    <name type="scientific">Trifolium medium</name>
    <dbReference type="NCBI Taxonomy" id="97028"/>
    <lineage>
        <taxon>Eukaryota</taxon>
        <taxon>Viridiplantae</taxon>
        <taxon>Streptophyta</taxon>
        <taxon>Embryophyta</taxon>
        <taxon>Tracheophyta</taxon>
        <taxon>Spermatophyta</taxon>
        <taxon>Magnoliopsida</taxon>
        <taxon>eudicotyledons</taxon>
        <taxon>Gunneridae</taxon>
        <taxon>Pentapetalae</taxon>
        <taxon>rosids</taxon>
        <taxon>fabids</taxon>
        <taxon>Fabales</taxon>
        <taxon>Fabaceae</taxon>
        <taxon>Papilionoideae</taxon>
        <taxon>50 kb inversion clade</taxon>
        <taxon>NPAAA clade</taxon>
        <taxon>Hologalegina</taxon>
        <taxon>IRL clade</taxon>
        <taxon>Trifolieae</taxon>
        <taxon>Trifolium</taxon>
    </lineage>
</organism>